<dbReference type="PROSITE" id="PS50012">
    <property type="entry name" value="RCC1_3"/>
    <property type="match status" value="1"/>
</dbReference>
<feature type="compositionally biased region" description="Polar residues" evidence="2">
    <location>
        <begin position="683"/>
        <end position="699"/>
    </location>
</feature>
<evidence type="ECO:0008006" key="5">
    <source>
        <dbReference type="Google" id="ProtNLM"/>
    </source>
</evidence>
<comment type="caution">
    <text evidence="3">The sequence shown here is derived from an EMBL/GenBank/DDBJ whole genome shotgun (WGS) entry which is preliminary data.</text>
</comment>
<dbReference type="InterPro" id="IPR000408">
    <property type="entry name" value="Reg_chr_condens"/>
</dbReference>
<dbReference type="PROSITE" id="PS00626">
    <property type="entry name" value="RCC1_2"/>
    <property type="match status" value="1"/>
</dbReference>
<dbReference type="SUPFAM" id="SSF50985">
    <property type="entry name" value="RCC1/BLIP-II"/>
    <property type="match status" value="1"/>
</dbReference>
<evidence type="ECO:0000256" key="1">
    <source>
        <dbReference type="PROSITE-ProRule" id="PRU00235"/>
    </source>
</evidence>
<dbReference type="RefSeq" id="XP_018997247.1">
    <property type="nucleotide sequence ID" value="XM_019134820.1"/>
</dbReference>
<dbReference type="InterPro" id="IPR036047">
    <property type="entry name" value="F-box-like_dom_sf"/>
</dbReference>
<dbReference type="Pfam" id="PF13540">
    <property type="entry name" value="RCC1_2"/>
    <property type="match status" value="1"/>
</dbReference>
<feature type="compositionally biased region" description="Low complexity" evidence="2">
    <location>
        <begin position="728"/>
        <end position="739"/>
    </location>
</feature>
<feature type="compositionally biased region" description="Acidic residues" evidence="2">
    <location>
        <begin position="301"/>
        <end position="310"/>
    </location>
</feature>
<evidence type="ECO:0000256" key="2">
    <source>
        <dbReference type="SAM" id="MobiDB-lite"/>
    </source>
</evidence>
<protein>
    <recommendedName>
        <fullName evidence="5">F-box domain-containing protein</fullName>
    </recommendedName>
</protein>
<evidence type="ECO:0000313" key="4">
    <source>
        <dbReference type="Proteomes" id="UP000094065"/>
    </source>
</evidence>
<dbReference type="GO" id="GO:0005737">
    <property type="term" value="C:cytoplasm"/>
    <property type="evidence" value="ECO:0007669"/>
    <property type="project" value="TreeGrafter"/>
</dbReference>
<dbReference type="OrthoDB" id="61110at2759"/>
<dbReference type="PANTHER" id="PTHR45982:SF3">
    <property type="entry name" value="F-BOX PROTEIN POF9"/>
    <property type="match status" value="1"/>
</dbReference>
<feature type="compositionally biased region" description="Low complexity" evidence="2">
    <location>
        <begin position="652"/>
        <end position="669"/>
    </location>
</feature>
<dbReference type="InterPro" id="IPR009091">
    <property type="entry name" value="RCC1/BLIP-II"/>
</dbReference>
<dbReference type="PANTHER" id="PTHR45982">
    <property type="entry name" value="REGULATOR OF CHROMOSOME CONDENSATION"/>
    <property type="match status" value="1"/>
</dbReference>
<accession>A0A1E3I413</accession>
<feature type="region of interest" description="Disordered" evidence="2">
    <location>
        <begin position="627"/>
        <end position="739"/>
    </location>
</feature>
<feature type="compositionally biased region" description="Basic and acidic residues" evidence="2">
    <location>
        <begin position="340"/>
        <end position="352"/>
    </location>
</feature>
<feature type="region of interest" description="Disordered" evidence="2">
    <location>
        <begin position="564"/>
        <end position="596"/>
    </location>
</feature>
<dbReference type="STRING" id="1295533.A0A1E3I413"/>
<dbReference type="SUPFAM" id="SSF81383">
    <property type="entry name" value="F-box domain"/>
    <property type="match status" value="1"/>
</dbReference>
<reference evidence="3 4" key="1">
    <citation type="submission" date="2016-06" db="EMBL/GenBank/DDBJ databases">
        <title>Evolution of pathogenesis and genome organization in the Tremellales.</title>
        <authorList>
            <person name="Cuomo C."/>
            <person name="Litvintseva A."/>
            <person name="Heitman J."/>
            <person name="Chen Y."/>
            <person name="Sun S."/>
            <person name="Springer D."/>
            <person name="Dromer F."/>
            <person name="Young S."/>
            <person name="Zeng Q."/>
            <person name="Chapman S."/>
            <person name="Gujja S."/>
            <person name="Saif S."/>
            <person name="Birren B."/>
        </authorList>
    </citation>
    <scope>NUCLEOTIDE SEQUENCE [LARGE SCALE GENOMIC DNA]</scope>
    <source>
        <strain evidence="3 4">CBS 6039</strain>
    </source>
</reference>
<organism evidence="3 4">
    <name type="scientific">Cryptococcus amylolentus CBS 6039</name>
    <dbReference type="NCBI Taxonomy" id="1295533"/>
    <lineage>
        <taxon>Eukaryota</taxon>
        <taxon>Fungi</taxon>
        <taxon>Dikarya</taxon>
        <taxon>Basidiomycota</taxon>
        <taxon>Agaricomycotina</taxon>
        <taxon>Tremellomycetes</taxon>
        <taxon>Tremellales</taxon>
        <taxon>Cryptococcaceae</taxon>
        <taxon>Cryptococcus</taxon>
    </lineage>
</organism>
<dbReference type="AlphaFoldDB" id="A0A1E3I413"/>
<evidence type="ECO:0000313" key="3">
    <source>
        <dbReference type="EMBL" id="ODN83247.1"/>
    </source>
</evidence>
<dbReference type="InterPro" id="IPR051553">
    <property type="entry name" value="Ran_GTPase-activating"/>
</dbReference>
<dbReference type="GO" id="GO:0005085">
    <property type="term" value="F:guanyl-nucleotide exchange factor activity"/>
    <property type="evidence" value="ECO:0007669"/>
    <property type="project" value="TreeGrafter"/>
</dbReference>
<dbReference type="Gene3D" id="2.130.10.30">
    <property type="entry name" value="Regulator of chromosome condensation 1/beta-lactamase-inhibitor protein II"/>
    <property type="match status" value="2"/>
</dbReference>
<gene>
    <name evidence="3" type="ORF">L202_01422</name>
</gene>
<feature type="region of interest" description="Disordered" evidence="2">
    <location>
        <begin position="287"/>
        <end position="352"/>
    </location>
</feature>
<dbReference type="EMBL" id="AWGJ01000002">
    <property type="protein sequence ID" value="ODN83247.1"/>
    <property type="molecule type" value="Genomic_DNA"/>
</dbReference>
<feature type="compositionally biased region" description="Basic and acidic residues" evidence="2">
    <location>
        <begin position="573"/>
        <end position="584"/>
    </location>
</feature>
<name>A0A1E3I413_9TREE</name>
<feature type="repeat" description="RCC1" evidence="1">
    <location>
        <begin position="497"/>
        <end position="559"/>
    </location>
</feature>
<proteinExistence type="predicted"/>
<keyword evidence="4" id="KW-1185">Reference proteome</keyword>
<sequence>MLTLKDIPSEVILEHLLPVLPLRDIASLSAVSHFFRNVSRDPAFWRLKSTSDFSFSPASHPPAPSPDWWRRVYLGLLNPRAYVWGTSTNGRLGGAENGQGVRGNGPHVYEPAEIAWDRTLQQVTGGDSLATDPSSKDGPKVPGVVELQAAGWSFTARCSDGSVWVWGQMDGTGFAFRPFGWENKHAIIRSPTLVPLPCKAEAISTGRCHLLVLDADNLIWELCSWGRAYHHTAPALTAPVNHGSNSHPPHIVQLSAGWQHSAALSSKGTIHVWYPFTPAYRESLTAEDDLNGPIKPPNNDGGDDDDDDDERALRWGKVGPDVVHELPSIPDRPGLDEEDDKRLEYRGRDRGGHTSQELRALWSEYESTTSRNSQDDQRVVKLASGADFLLALKANGEVWHISLKQDQPSRWRYLPYFSSPSITHITAQFQSITSYAIPTFTSGTSALCHTRLEDDVPVSENPDILLHRPDALPALQDKQIIQVASGDYHYAALTSKGEMYTWGKGNNGQLGLGDLGGKGEEVPPTKVEFDRDEDDDDDEGVFVFAITAAGWHTGALVLGDLDSTKSQRAKKVNTSDEKAAKAAEHGPSTDVWRGPEIRHLPLPRGRAGFRGRIGYAGRGLFQGIRGGHAPAAGGGHGIAGQEESQAGGGEASSGQHSSGGAEETTGEGSQQVAGTSAGGVEGQESQQTSSNNHPLQQPSHHGLRGLPHFRVGFAGRPGNLARGGGANNNGVGFNPDGPE</sequence>
<dbReference type="Proteomes" id="UP000094065">
    <property type="component" value="Unassembled WGS sequence"/>
</dbReference>
<dbReference type="GeneID" id="30152731"/>